<dbReference type="PRINTS" id="PR00112">
    <property type="entry name" value="ACYLPHPHTASE"/>
</dbReference>
<gene>
    <name evidence="7" type="ORF">E2C06_32505</name>
</gene>
<evidence type="ECO:0000256" key="3">
    <source>
        <dbReference type="ARBA" id="ARBA00047645"/>
    </source>
</evidence>
<proteinExistence type="inferred from homology"/>
<evidence type="ECO:0000256" key="2">
    <source>
        <dbReference type="ARBA" id="ARBA00012150"/>
    </source>
</evidence>
<evidence type="ECO:0000259" key="6">
    <source>
        <dbReference type="PROSITE" id="PS51160"/>
    </source>
</evidence>
<feature type="active site" evidence="4">
    <location>
        <position position="36"/>
    </location>
</feature>
<protein>
    <recommendedName>
        <fullName evidence="2 4">acylphosphatase</fullName>
        <ecNumber evidence="2 4">3.6.1.7</ecNumber>
    </recommendedName>
</protein>
<comment type="catalytic activity">
    <reaction evidence="3 4">
        <text>an acyl phosphate + H2O = a carboxylate + phosphate + H(+)</text>
        <dbReference type="Rhea" id="RHEA:14965"/>
        <dbReference type="ChEBI" id="CHEBI:15377"/>
        <dbReference type="ChEBI" id="CHEBI:15378"/>
        <dbReference type="ChEBI" id="CHEBI:29067"/>
        <dbReference type="ChEBI" id="CHEBI:43474"/>
        <dbReference type="ChEBI" id="CHEBI:59918"/>
        <dbReference type="EC" id="3.6.1.7"/>
    </reaction>
</comment>
<dbReference type="PROSITE" id="PS00151">
    <property type="entry name" value="ACYLPHOSPHATASE_2"/>
    <property type="match status" value="1"/>
</dbReference>
<dbReference type="AlphaFoldDB" id="A0A4R5Q6X8"/>
<dbReference type="Gene3D" id="3.30.70.100">
    <property type="match status" value="1"/>
</dbReference>
<sequence>MKARHLLIAGRVQGVGYRDWMAREAGRLGLSGWVRNRMDGKVEAVIAGPEPAVEALLTLVRRGPTLARVDSVEESFFEEDVVPGFARR</sequence>
<dbReference type="Proteomes" id="UP000295096">
    <property type="component" value="Unassembled WGS sequence"/>
</dbReference>
<evidence type="ECO:0000256" key="4">
    <source>
        <dbReference type="PROSITE-ProRule" id="PRU00520"/>
    </source>
</evidence>
<dbReference type="InterPro" id="IPR017968">
    <property type="entry name" value="Acylphosphatase_CS"/>
</dbReference>
<dbReference type="SUPFAM" id="SSF54975">
    <property type="entry name" value="Acylphosphatase/BLUF domain-like"/>
    <property type="match status" value="1"/>
</dbReference>
<evidence type="ECO:0000313" key="7">
    <source>
        <dbReference type="EMBL" id="TDH58446.1"/>
    </source>
</evidence>
<keyword evidence="4" id="KW-0378">Hydrolase</keyword>
<dbReference type="PANTHER" id="PTHR47268:SF4">
    <property type="entry name" value="ACYLPHOSPHATASE"/>
    <property type="match status" value="1"/>
</dbReference>
<dbReference type="InterPro" id="IPR001792">
    <property type="entry name" value="Acylphosphatase-like_dom"/>
</dbReference>
<evidence type="ECO:0000313" key="8">
    <source>
        <dbReference type="Proteomes" id="UP000295096"/>
    </source>
</evidence>
<evidence type="ECO:0000256" key="1">
    <source>
        <dbReference type="ARBA" id="ARBA00005614"/>
    </source>
</evidence>
<keyword evidence="8" id="KW-1185">Reference proteome</keyword>
<accession>A0A4R5Q6X8</accession>
<evidence type="ECO:0000256" key="5">
    <source>
        <dbReference type="RuleBase" id="RU004168"/>
    </source>
</evidence>
<dbReference type="InterPro" id="IPR036046">
    <property type="entry name" value="Acylphosphatase-like_dom_sf"/>
</dbReference>
<dbReference type="EMBL" id="SMSJ01000120">
    <property type="protein sequence ID" value="TDH58446.1"/>
    <property type="molecule type" value="Genomic_DNA"/>
</dbReference>
<reference evidence="7 8" key="1">
    <citation type="journal article" date="2016" name="J. Microbiol.">
        <title>Dankookia rubra gen. nov., sp. nov., an alphaproteobacterium isolated from sediment of a shallow stream.</title>
        <authorList>
            <person name="Kim W.H."/>
            <person name="Kim D.H."/>
            <person name="Kang K."/>
            <person name="Ahn T.Y."/>
        </authorList>
    </citation>
    <scope>NUCLEOTIDE SEQUENCE [LARGE SCALE GENOMIC DNA]</scope>
    <source>
        <strain evidence="7 8">JCM30602</strain>
    </source>
</reference>
<comment type="caution">
    <text evidence="7">The sequence shown here is derived from an EMBL/GenBank/DDBJ whole genome shotgun (WGS) entry which is preliminary data.</text>
</comment>
<name>A0A4R5Q6X8_9PROT</name>
<organism evidence="7 8">
    <name type="scientific">Dankookia rubra</name>
    <dbReference type="NCBI Taxonomy" id="1442381"/>
    <lineage>
        <taxon>Bacteria</taxon>
        <taxon>Pseudomonadati</taxon>
        <taxon>Pseudomonadota</taxon>
        <taxon>Alphaproteobacteria</taxon>
        <taxon>Acetobacterales</taxon>
        <taxon>Roseomonadaceae</taxon>
        <taxon>Dankookia</taxon>
    </lineage>
</organism>
<dbReference type="PROSITE" id="PS51160">
    <property type="entry name" value="ACYLPHOSPHATASE_3"/>
    <property type="match status" value="1"/>
</dbReference>
<dbReference type="PANTHER" id="PTHR47268">
    <property type="entry name" value="ACYLPHOSPHATASE"/>
    <property type="match status" value="1"/>
</dbReference>
<comment type="similarity">
    <text evidence="1 5">Belongs to the acylphosphatase family.</text>
</comment>
<dbReference type="OrthoDB" id="5295388at2"/>
<dbReference type="RefSeq" id="WP_133292716.1">
    <property type="nucleotide sequence ID" value="NZ_SMSJ01000120.1"/>
</dbReference>
<feature type="active site" evidence="4">
    <location>
        <position position="18"/>
    </location>
</feature>
<dbReference type="EC" id="3.6.1.7" evidence="2 4"/>
<feature type="domain" description="Acylphosphatase-like" evidence="6">
    <location>
        <begin position="3"/>
        <end position="88"/>
    </location>
</feature>
<dbReference type="InterPro" id="IPR020456">
    <property type="entry name" value="Acylphosphatase"/>
</dbReference>
<dbReference type="Pfam" id="PF00708">
    <property type="entry name" value="Acylphosphatase"/>
    <property type="match status" value="1"/>
</dbReference>
<dbReference type="GO" id="GO:0003998">
    <property type="term" value="F:acylphosphatase activity"/>
    <property type="evidence" value="ECO:0007669"/>
    <property type="project" value="UniProtKB-EC"/>
</dbReference>